<dbReference type="SUPFAM" id="SSF51905">
    <property type="entry name" value="FAD/NAD(P)-binding domain"/>
    <property type="match status" value="1"/>
</dbReference>
<dbReference type="Gene3D" id="6.10.250.1500">
    <property type="match status" value="1"/>
</dbReference>
<dbReference type="AlphaFoldDB" id="A0A6F8XLI5"/>
<dbReference type="InterPro" id="IPR002937">
    <property type="entry name" value="Amino_oxidase"/>
</dbReference>
<feature type="region of interest" description="Disordered" evidence="1">
    <location>
        <begin position="535"/>
        <end position="607"/>
    </location>
</feature>
<dbReference type="KEGG" id="pfla:Pflav_010590"/>
<feature type="domain" description="Amine oxidase" evidence="2">
    <location>
        <begin position="61"/>
        <end position="439"/>
    </location>
</feature>
<dbReference type="Pfam" id="PF01593">
    <property type="entry name" value="Amino_oxidase"/>
    <property type="match status" value="1"/>
</dbReference>
<sequence length="607" mass="66330">MTELNRIDDTRERTSVRLARELLLIGPDGTDLKLEYLKTLIDHGLPQARRALRVLVIGAGMAGLSAAHLLQDAGHDVRVIEANANRLGGRLKTFRHDPARGVSSPFADPTQYAEAGGMRIPDTHPLTLALADKLGLRRRPFYNVDVDPLGSGPAVVPPVVYRSFTGEVWRNGPDLPDPVHPVPALMSWIDVNGHRVRRAEYAVDPTAVNASFGLGPHARQTAGDLFDIALAPAHEYHSTRSTTGWVELPAAGRVEGWARLIDDFDHLSMSQFLTRHGGLDAAAVDAIGTLENITSRMPLSFIHSYLTRAMINPGARYWEIEGGSWRLPYALAGASGVKIELDRQVVSIEHYDPARPHAPYAHVSAAGPQVWLRATTEDASEVHEFTGDVAIVTVPFAALRHVQIEPLLSYPKRRAIIELHYDSATKVLLEFNRRWWEFTEEDWKRELEAVRPGLNDHYQATSPWPADAIVGGGSVTDSPTGSCTTRRIRCQAALVEWSWPATPGPTTPADGTRCRTRTATSRPCWVSASYMASASAPSSPAAALRRAGPATRTPPVRRPSSRRASSPSIIPPSRQPRAPCTSPASTPRSSTPGSRARSSRVSAPRWK</sequence>
<reference evidence="3 4" key="1">
    <citation type="submission" date="2020-03" db="EMBL/GenBank/DDBJ databases">
        <title>Whole genome shotgun sequence of Phytohabitans flavus NBRC 107702.</title>
        <authorList>
            <person name="Komaki H."/>
            <person name="Tamura T."/>
        </authorList>
    </citation>
    <scope>NUCLEOTIDE SEQUENCE [LARGE SCALE GENOMIC DNA]</scope>
    <source>
        <strain evidence="3 4">NBRC 107702</strain>
    </source>
</reference>
<dbReference type="EMBL" id="AP022870">
    <property type="protein sequence ID" value="BCB74649.1"/>
    <property type="molecule type" value="Genomic_DNA"/>
</dbReference>
<evidence type="ECO:0000256" key="1">
    <source>
        <dbReference type="SAM" id="MobiDB-lite"/>
    </source>
</evidence>
<keyword evidence="4" id="KW-1185">Reference proteome</keyword>
<dbReference type="Proteomes" id="UP000502508">
    <property type="component" value="Chromosome"/>
</dbReference>
<evidence type="ECO:0000313" key="4">
    <source>
        <dbReference type="Proteomes" id="UP000502508"/>
    </source>
</evidence>
<organism evidence="3 4">
    <name type="scientific">Phytohabitans flavus</name>
    <dbReference type="NCBI Taxonomy" id="1076124"/>
    <lineage>
        <taxon>Bacteria</taxon>
        <taxon>Bacillati</taxon>
        <taxon>Actinomycetota</taxon>
        <taxon>Actinomycetes</taxon>
        <taxon>Micromonosporales</taxon>
        <taxon>Micromonosporaceae</taxon>
    </lineage>
</organism>
<dbReference type="Gene3D" id="1.10.405.10">
    <property type="entry name" value="Guanine Nucleotide Dissociation Inhibitor, domain 1"/>
    <property type="match status" value="1"/>
</dbReference>
<dbReference type="InterPro" id="IPR050281">
    <property type="entry name" value="Flavin_monoamine_oxidase"/>
</dbReference>
<gene>
    <name evidence="3" type="ORF">Pflav_010590</name>
</gene>
<protein>
    <recommendedName>
        <fullName evidence="2">Amine oxidase domain-containing protein</fullName>
    </recommendedName>
</protein>
<name>A0A6F8XLI5_9ACTN</name>
<accession>A0A6F8XLI5</accession>
<dbReference type="Gene3D" id="3.50.50.60">
    <property type="entry name" value="FAD/NAD(P)-binding domain"/>
    <property type="match status" value="1"/>
</dbReference>
<dbReference type="InterPro" id="IPR036188">
    <property type="entry name" value="FAD/NAD-bd_sf"/>
</dbReference>
<feature type="compositionally biased region" description="Low complexity" evidence="1">
    <location>
        <begin position="535"/>
        <end position="554"/>
    </location>
</feature>
<dbReference type="Gene3D" id="3.30.1490.470">
    <property type="match status" value="1"/>
</dbReference>
<dbReference type="Gene3D" id="1.10.10.1790">
    <property type="match status" value="1"/>
</dbReference>
<dbReference type="Gene3D" id="6.10.140.1210">
    <property type="match status" value="1"/>
</dbReference>
<dbReference type="Gene3D" id="3.30.160.490">
    <property type="match status" value="1"/>
</dbReference>
<dbReference type="PANTHER" id="PTHR10742">
    <property type="entry name" value="FLAVIN MONOAMINE OXIDASE"/>
    <property type="match status" value="1"/>
</dbReference>
<evidence type="ECO:0000313" key="3">
    <source>
        <dbReference type="EMBL" id="BCB74649.1"/>
    </source>
</evidence>
<proteinExistence type="predicted"/>
<evidence type="ECO:0000259" key="2">
    <source>
        <dbReference type="Pfam" id="PF01593"/>
    </source>
</evidence>
<dbReference type="GO" id="GO:0009063">
    <property type="term" value="P:amino acid catabolic process"/>
    <property type="evidence" value="ECO:0007669"/>
    <property type="project" value="TreeGrafter"/>
</dbReference>
<reference evidence="3 4" key="2">
    <citation type="submission" date="2020-03" db="EMBL/GenBank/DDBJ databases">
        <authorList>
            <person name="Ichikawa N."/>
            <person name="Kimura A."/>
            <person name="Kitahashi Y."/>
            <person name="Uohara A."/>
        </authorList>
    </citation>
    <scope>NUCLEOTIDE SEQUENCE [LARGE SCALE GENOMIC DNA]</scope>
    <source>
        <strain evidence="3 4">NBRC 107702</strain>
    </source>
</reference>
<dbReference type="PANTHER" id="PTHR10742:SF342">
    <property type="entry name" value="AMINE OXIDASE"/>
    <property type="match status" value="1"/>
</dbReference>
<dbReference type="GO" id="GO:0001716">
    <property type="term" value="F:L-amino-acid oxidase activity"/>
    <property type="evidence" value="ECO:0007669"/>
    <property type="project" value="TreeGrafter"/>
</dbReference>
<feature type="compositionally biased region" description="Low complexity" evidence="1">
    <location>
        <begin position="575"/>
        <end position="607"/>
    </location>
</feature>